<feature type="active site" description="For ring-opening step" evidence="4">
    <location>
        <position position="136"/>
    </location>
</feature>
<dbReference type="KEGG" id="phc:BBI08_15510"/>
<dbReference type="CDD" id="cd01399">
    <property type="entry name" value="GlcN6P_deaminase"/>
    <property type="match status" value="1"/>
</dbReference>
<evidence type="ECO:0000259" key="5">
    <source>
        <dbReference type="Pfam" id="PF01182"/>
    </source>
</evidence>
<evidence type="ECO:0000313" key="7">
    <source>
        <dbReference type="Proteomes" id="UP000092687"/>
    </source>
</evidence>
<proteinExistence type="inferred from homology"/>
<keyword evidence="2 4" id="KW-0378">Hydrolase</keyword>
<dbReference type="PANTHER" id="PTHR11280">
    <property type="entry name" value="GLUCOSAMINE-6-PHOSPHATE ISOMERASE"/>
    <property type="match status" value="1"/>
</dbReference>
<dbReference type="InterPro" id="IPR006148">
    <property type="entry name" value="Glc/Gal-6P_isomerase"/>
</dbReference>
<comment type="catalytic activity">
    <reaction evidence="1 4">
        <text>alpha-D-glucosamine 6-phosphate + H2O = beta-D-fructose 6-phosphate + NH4(+)</text>
        <dbReference type="Rhea" id="RHEA:12172"/>
        <dbReference type="ChEBI" id="CHEBI:15377"/>
        <dbReference type="ChEBI" id="CHEBI:28938"/>
        <dbReference type="ChEBI" id="CHEBI:57634"/>
        <dbReference type="ChEBI" id="CHEBI:75989"/>
        <dbReference type="EC" id="3.5.99.6"/>
    </reaction>
</comment>
<protein>
    <recommendedName>
        <fullName evidence="4">Glucosamine-6-phosphate deaminase</fullName>
        <ecNumber evidence="4">3.5.99.6</ecNumber>
    </recommendedName>
    <alternativeName>
        <fullName evidence="4">GlcN6P deaminase</fullName>
        <shortName evidence="4">GNPDA</shortName>
    </alternativeName>
    <alternativeName>
        <fullName evidence="4">Glucosamine-6-phosphate isomerase</fullName>
    </alternativeName>
</protein>
<dbReference type="GO" id="GO:0005975">
    <property type="term" value="P:carbohydrate metabolic process"/>
    <property type="evidence" value="ECO:0007669"/>
    <property type="project" value="InterPro"/>
</dbReference>
<dbReference type="OrthoDB" id="9791139at2"/>
<evidence type="ECO:0000256" key="4">
    <source>
        <dbReference type="HAMAP-Rule" id="MF_01241"/>
    </source>
</evidence>
<dbReference type="EC" id="3.5.99.6" evidence="4"/>
<feature type="active site" description="Proton acceptor; for ring-opening step" evidence="4">
    <location>
        <position position="138"/>
    </location>
</feature>
<dbReference type="GO" id="GO:0042802">
    <property type="term" value="F:identical protein binding"/>
    <property type="evidence" value="ECO:0007669"/>
    <property type="project" value="TreeGrafter"/>
</dbReference>
<comment type="pathway">
    <text evidence="4">Amino-sugar metabolism; N-acetylneuraminate degradation; D-fructose 6-phosphate from N-acetylneuraminate: step 5/5.</text>
</comment>
<dbReference type="InterPro" id="IPR037171">
    <property type="entry name" value="NagB/RpiA_transferase-like"/>
</dbReference>
<evidence type="ECO:0000256" key="1">
    <source>
        <dbReference type="ARBA" id="ARBA00000644"/>
    </source>
</evidence>
<feature type="domain" description="Glucosamine/galactosamine-6-phosphate isomerase" evidence="5">
    <location>
        <begin position="11"/>
        <end position="228"/>
    </location>
</feature>
<feature type="active site" description="For ring-opening step" evidence="4">
    <location>
        <position position="143"/>
    </location>
</feature>
<dbReference type="GO" id="GO:0019262">
    <property type="term" value="P:N-acetylneuraminate catabolic process"/>
    <property type="evidence" value="ECO:0007669"/>
    <property type="project" value="UniProtKB-UniRule"/>
</dbReference>
<keyword evidence="7" id="KW-1185">Reference proteome</keyword>
<dbReference type="SUPFAM" id="SSF100950">
    <property type="entry name" value="NagB/RpiA/CoA transferase-like"/>
    <property type="match status" value="1"/>
</dbReference>
<dbReference type="GO" id="GO:0006046">
    <property type="term" value="P:N-acetylglucosamine catabolic process"/>
    <property type="evidence" value="ECO:0007669"/>
    <property type="project" value="UniProtKB-UniRule"/>
</dbReference>
<evidence type="ECO:0000256" key="3">
    <source>
        <dbReference type="ARBA" id="ARBA00023277"/>
    </source>
</evidence>
<dbReference type="Gene3D" id="3.40.50.1360">
    <property type="match status" value="1"/>
</dbReference>
<name>A0A1C7DV23_9BACL</name>
<gene>
    <name evidence="4" type="primary">nagB</name>
    <name evidence="6" type="ORF">BBI08_15510</name>
</gene>
<dbReference type="STRING" id="1215089.BBI08_15510"/>
<comment type="similarity">
    <text evidence="4">Belongs to the glucosamine/galactosamine-6-phosphate isomerase family. NagB subfamily.</text>
</comment>
<dbReference type="NCBIfam" id="TIGR00502">
    <property type="entry name" value="nagB"/>
    <property type="match status" value="1"/>
</dbReference>
<organism evidence="6 7">
    <name type="scientific">Planococcus halocryophilus</name>
    <dbReference type="NCBI Taxonomy" id="1215089"/>
    <lineage>
        <taxon>Bacteria</taxon>
        <taxon>Bacillati</taxon>
        <taxon>Bacillota</taxon>
        <taxon>Bacilli</taxon>
        <taxon>Bacillales</taxon>
        <taxon>Caryophanaceae</taxon>
        <taxon>Planococcus</taxon>
    </lineage>
</organism>
<keyword evidence="3 4" id="KW-0119">Carbohydrate metabolism</keyword>
<dbReference type="FunFam" id="3.40.50.1360:FF:000003">
    <property type="entry name" value="Glucosamine-6-phosphate deaminase"/>
    <property type="match status" value="1"/>
</dbReference>
<reference evidence="6" key="1">
    <citation type="submission" date="2016-10" db="EMBL/GenBank/DDBJ databases">
        <authorList>
            <person name="de Groot N.N."/>
        </authorList>
    </citation>
    <scope>NUCLEOTIDE SEQUENCE</scope>
    <source>
        <strain evidence="6">DSM 24743</strain>
    </source>
</reference>
<dbReference type="HAMAP" id="MF_01241">
    <property type="entry name" value="GlcN6P_deamin"/>
    <property type="match status" value="1"/>
</dbReference>
<feature type="active site" description="Proton acceptor; for enolization step" evidence="4">
    <location>
        <position position="67"/>
    </location>
</feature>
<dbReference type="PANTHER" id="PTHR11280:SF5">
    <property type="entry name" value="GLUCOSAMINE-6-PHOSPHATE ISOMERASE"/>
    <property type="match status" value="1"/>
</dbReference>
<sequence>MKLIRVENYEEMSSKAAELVEQQILGNDHSVLGLATGSTPLGLYENLIQGVKERGISYRNIHTVNLDEYRGLAGTHPNSYRYFMNKKLFGHIDIDLENTHIPDGKAKSVEAECERYEALIHEIGPPDLQILGMGMNGHIGFNEPGTKEESVTHCVSLDPSTRNSNARFFSDRDEVPTHAITMGIESILKSKQILVLVSGKNKAQAVKRLLAGRVSEEFPASFLWKHNRVTLIVDKEAYSLVAANEE</sequence>
<dbReference type="GO" id="GO:0005737">
    <property type="term" value="C:cytoplasm"/>
    <property type="evidence" value="ECO:0007669"/>
    <property type="project" value="TreeGrafter"/>
</dbReference>
<dbReference type="AlphaFoldDB" id="A0A1C7DV23"/>
<dbReference type="RefSeq" id="WP_065528476.1">
    <property type="nucleotide sequence ID" value="NZ_CP016537.2"/>
</dbReference>
<accession>A0A1C7DV23</accession>
<comment type="function">
    <text evidence="4">Catalyzes the reversible isomerization-deamination of glucosamine 6-phosphate (GlcN6P) to form fructose 6-phosphate (Fru6P) and ammonium ion.</text>
</comment>
<evidence type="ECO:0000313" key="6">
    <source>
        <dbReference type="EMBL" id="ANU15168.1"/>
    </source>
</evidence>
<comment type="caution">
    <text evidence="4">Lacks conserved residue(s) required for the propagation of feature annotation.</text>
</comment>
<evidence type="ECO:0000256" key="2">
    <source>
        <dbReference type="ARBA" id="ARBA00022801"/>
    </source>
</evidence>
<dbReference type="EMBL" id="CP016537">
    <property type="protein sequence ID" value="ANU15168.1"/>
    <property type="molecule type" value="Genomic_DNA"/>
</dbReference>
<dbReference type="UniPathway" id="UPA00629">
    <property type="reaction ID" value="UER00684"/>
</dbReference>
<dbReference type="GO" id="GO:0004342">
    <property type="term" value="F:glucosamine-6-phosphate deaminase activity"/>
    <property type="evidence" value="ECO:0007669"/>
    <property type="project" value="UniProtKB-UniRule"/>
</dbReference>
<dbReference type="Pfam" id="PF01182">
    <property type="entry name" value="Glucosamine_iso"/>
    <property type="match status" value="1"/>
</dbReference>
<dbReference type="GO" id="GO:0006043">
    <property type="term" value="P:glucosamine catabolic process"/>
    <property type="evidence" value="ECO:0007669"/>
    <property type="project" value="TreeGrafter"/>
</dbReference>
<dbReference type="Proteomes" id="UP000092687">
    <property type="component" value="Chromosome"/>
</dbReference>
<dbReference type="InterPro" id="IPR004547">
    <property type="entry name" value="Glucosamine6P_isomerase"/>
</dbReference>